<dbReference type="InterPro" id="IPR042109">
    <property type="entry name" value="Adenylosuccinate_synth_dom1"/>
</dbReference>
<dbReference type="SMART" id="SM00788">
    <property type="entry name" value="Adenylsucc_synt"/>
    <property type="match status" value="1"/>
</dbReference>
<feature type="binding site" description="in other chain" evidence="7">
    <location>
        <position position="223"/>
    </location>
    <ligand>
        <name>IMP</name>
        <dbReference type="ChEBI" id="CHEBI:58053"/>
        <note>ligand shared between dimeric partners</note>
    </ligand>
</feature>
<sequence length="371" mass="42202">MQHKAVIGAGFGDEGKGLFTDYLCRNAERPLVIRFSGGQQAGHTVVHNGIRHVFSNFGSGTLQGAPSYFARFCTIDPVGIVNELDVLLEKGVEPLLYIDAECPVTTPYDIRYNQQHHPHGSCGVGVGATINREEHFYSLTFADLFYPWVLETRLELIKEFYKEYADVVLEDFLQCCSVITGSPWVRMCRGLPQPQGGPFSDYIYEGSQGLLLDQHYGFFPYVTRSDTGTKNILSLCIGHAPEIYLITRAYQTRHGLGPLSYENLPHNIKKNPLETNVRNRFQGDFRRSLLDLSLLEYAMQRDRLIAADSDKCLVITCLDHVRDEYRFTLQGEVVYCDDEDDFVKKIAEHLRIRMVYTSVSDDSVHIIRRLL</sequence>
<dbReference type="EMBL" id="MTKS01000001">
    <property type="protein sequence ID" value="RWX52537.1"/>
    <property type="molecule type" value="Genomic_DNA"/>
</dbReference>
<dbReference type="GO" id="GO:0004019">
    <property type="term" value="F:adenylosuccinate synthase activity"/>
    <property type="evidence" value="ECO:0007669"/>
    <property type="project" value="UniProtKB-UniRule"/>
</dbReference>
<dbReference type="InterPro" id="IPR001114">
    <property type="entry name" value="Adenylosuccinate_synthetase"/>
</dbReference>
<feature type="binding site" evidence="7">
    <location>
        <position position="13"/>
    </location>
    <ligand>
        <name>Mg(2+)</name>
        <dbReference type="ChEBI" id="CHEBI:18420"/>
    </ligand>
</feature>
<evidence type="ECO:0000313" key="9">
    <source>
        <dbReference type="EMBL" id="RWX52537.1"/>
    </source>
</evidence>
<keyword evidence="2 7" id="KW-0479">Metal-binding</keyword>
<evidence type="ECO:0000256" key="2">
    <source>
        <dbReference type="ARBA" id="ARBA00022723"/>
    </source>
</evidence>
<keyword evidence="3 7" id="KW-0547">Nucleotide-binding</keyword>
<comment type="similarity">
    <text evidence="7 8">Belongs to the adenylosuccinate synthetase family.</text>
</comment>
<dbReference type="InterPro" id="IPR042110">
    <property type="entry name" value="Adenylosuccinate_synth_dom2"/>
</dbReference>
<comment type="pathway">
    <text evidence="7 8">Purine metabolism; AMP biosynthesis via de novo pathway; AMP from IMP: step 1/2.</text>
</comment>
<proteinExistence type="inferred from homology"/>
<dbReference type="PANTHER" id="PTHR11846">
    <property type="entry name" value="ADENYLOSUCCINATE SYNTHETASE"/>
    <property type="match status" value="1"/>
</dbReference>
<evidence type="ECO:0000256" key="5">
    <source>
        <dbReference type="ARBA" id="ARBA00022842"/>
    </source>
</evidence>
<dbReference type="GO" id="GO:0044208">
    <property type="term" value="P:'de novo' AMP biosynthetic process"/>
    <property type="evidence" value="ECO:0007669"/>
    <property type="project" value="UniProtKB-UniRule"/>
</dbReference>
<reference evidence="9 10" key="1">
    <citation type="submission" date="2017-01" db="EMBL/GenBank/DDBJ databases">
        <title>The cable genome- insights into the physiology and evolution of filamentous bacteria capable of sulfide oxidation via long distance electron transfer.</title>
        <authorList>
            <person name="Schreiber L."/>
            <person name="Bjerg J.T."/>
            <person name="Boggild A."/>
            <person name="Van De Vossenberg J."/>
            <person name="Meysman F."/>
            <person name="Nielsen L.P."/>
            <person name="Schramm A."/>
            <person name="Kjeldsen K.U."/>
        </authorList>
    </citation>
    <scope>NUCLEOTIDE SEQUENCE [LARGE SCALE GENOMIC DNA]</scope>
    <source>
        <strain evidence="9">A5</strain>
    </source>
</reference>
<evidence type="ECO:0000256" key="1">
    <source>
        <dbReference type="ARBA" id="ARBA00022598"/>
    </source>
</evidence>
<comment type="subunit">
    <text evidence="7">Homodimer.</text>
</comment>
<keyword evidence="1 7" id="KW-0436">Ligase</keyword>
<evidence type="ECO:0000256" key="8">
    <source>
        <dbReference type="RuleBase" id="RU000520"/>
    </source>
</evidence>
<dbReference type="Pfam" id="PF00709">
    <property type="entry name" value="Adenylsucc_synt"/>
    <property type="match status" value="1"/>
</dbReference>
<feature type="binding site" evidence="7">
    <location>
        <position position="42"/>
    </location>
    <ligand>
        <name>Mg(2+)</name>
        <dbReference type="ChEBI" id="CHEBI:18420"/>
    </ligand>
</feature>
<dbReference type="GO" id="GO:0005737">
    <property type="term" value="C:cytoplasm"/>
    <property type="evidence" value="ECO:0007669"/>
    <property type="project" value="UniProtKB-SubCell"/>
</dbReference>
<dbReference type="Gene3D" id="3.40.440.10">
    <property type="entry name" value="Adenylosuccinate Synthetase, subunit A, domain 1"/>
    <property type="match status" value="1"/>
</dbReference>
<dbReference type="PANTHER" id="PTHR11846:SF0">
    <property type="entry name" value="ADENYLOSUCCINATE SYNTHETASE"/>
    <property type="match status" value="1"/>
</dbReference>
<comment type="subcellular location">
    <subcellularLocation>
        <location evidence="7">Cytoplasm</location>
    </subcellularLocation>
</comment>
<dbReference type="SUPFAM" id="SSF52540">
    <property type="entry name" value="P-loop containing nucleoside triphosphate hydrolases"/>
    <property type="match status" value="1"/>
</dbReference>
<keyword evidence="4 7" id="KW-0658">Purine biosynthesis</keyword>
<dbReference type="GO" id="GO:0046040">
    <property type="term" value="P:IMP metabolic process"/>
    <property type="evidence" value="ECO:0007669"/>
    <property type="project" value="TreeGrafter"/>
</dbReference>
<keyword evidence="6 7" id="KW-0342">GTP-binding</keyword>
<dbReference type="EC" id="6.3.4.4" evidence="7 8"/>
<gene>
    <name evidence="7" type="primary">purA</name>
    <name evidence="9" type="ORF">VU01_10012</name>
</gene>
<dbReference type="HAMAP" id="MF_00011">
    <property type="entry name" value="Adenylosucc_synth"/>
    <property type="match status" value="1"/>
</dbReference>
<evidence type="ECO:0000256" key="6">
    <source>
        <dbReference type="ARBA" id="ARBA00023134"/>
    </source>
</evidence>
<feature type="binding site" evidence="7">
    <location>
        <begin position="12"/>
        <end position="18"/>
    </location>
    <ligand>
        <name>GTP</name>
        <dbReference type="ChEBI" id="CHEBI:37565"/>
    </ligand>
</feature>
<feature type="active site" description="Proton acceptor" evidence="7">
    <location>
        <position position="13"/>
    </location>
</feature>
<evidence type="ECO:0000256" key="3">
    <source>
        <dbReference type="ARBA" id="ARBA00022741"/>
    </source>
</evidence>
<keyword evidence="10" id="KW-1185">Reference proteome</keyword>
<dbReference type="GO" id="GO:0000287">
    <property type="term" value="F:magnesium ion binding"/>
    <property type="evidence" value="ECO:0007669"/>
    <property type="project" value="UniProtKB-UniRule"/>
</dbReference>
<evidence type="ECO:0000256" key="7">
    <source>
        <dbReference type="HAMAP-Rule" id="MF_00011"/>
    </source>
</evidence>
<dbReference type="GO" id="GO:0005525">
    <property type="term" value="F:GTP binding"/>
    <property type="evidence" value="ECO:0007669"/>
    <property type="project" value="UniProtKB-UniRule"/>
</dbReference>
<evidence type="ECO:0000313" key="10">
    <source>
        <dbReference type="Proteomes" id="UP000288892"/>
    </source>
</evidence>
<feature type="active site" description="Proton donor" evidence="7">
    <location>
        <position position="43"/>
    </location>
</feature>
<dbReference type="UniPathway" id="UPA00075">
    <property type="reaction ID" value="UER00335"/>
</dbReference>
<dbReference type="PROSITE" id="PS01266">
    <property type="entry name" value="ADENYLOSUCCIN_SYN_1"/>
    <property type="match status" value="1"/>
</dbReference>
<comment type="cofactor">
    <cofactor evidence="7">
        <name>Mg(2+)</name>
        <dbReference type="ChEBI" id="CHEBI:18420"/>
    </cofactor>
    <text evidence="7">Binds 1 Mg(2+) ion per subunit.</text>
</comment>
<dbReference type="Proteomes" id="UP000288892">
    <property type="component" value="Unassembled WGS sequence"/>
</dbReference>
<comment type="caution">
    <text evidence="9">The sequence shown here is derived from an EMBL/GenBank/DDBJ whole genome shotgun (WGS) entry which is preliminary data.</text>
</comment>
<protein>
    <recommendedName>
        <fullName evidence="7 8">Adenylosuccinate synthetase</fullName>
        <shortName evidence="7">AMPSase</shortName>
        <shortName evidence="7">AdSS</shortName>
        <ecNumber evidence="7 8">6.3.4.4</ecNumber>
    </recommendedName>
    <alternativeName>
        <fullName evidence="7">IMP--aspartate ligase</fullName>
    </alternativeName>
</protein>
<dbReference type="AlphaFoldDB" id="A0A444JHQ4"/>
<comment type="caution">
    <text evidence="7">Lacks conserved residue(s) required for the propagation of feature annotation.</text>
</comment>
<dbReference type="InterPro" id="IPR018220">
    <property type="entry name" value="Adenylosuccin_syn_GTP-bd"/>
</dbReference>
<name>A0A444JHQ4_9BACT</name>
<keyword evidence="5 7" id="KW-0460">Magnesium</keyword>
<organism evidence="9 10">
    <name type="scientific">Candidatus Electrothrix marina</name>
    <dbReference type="NCBI Taxonomy" id="1859130"/>
    <lineage>
        <taxon>Bacteria</taxon>
        <taxon>Pseudomonadati</taxon>
        <taxon>Thermodesulfobacteriota</taxon>
        <taxon>Desulfobulbia</taxon>
        <taxon>Desulfobulbales</taxon>
        <taxon>Desulfobulbaceae</taxon>
        <taxon>Candidatus Electrothrix</taxon>
    </lineage>
</organism>
<comment type="function">
    <text evidence="7">Plays an important role in the de novo pathway of purine nucleotide biosynthesis. Catalyzes the first committed step in the biosynthesis of AMP from IMP.</text>
</comment>
<dbReference type="InterPro" id="IPR027417">
    <property type="entry name" value="P-loop_NTPase"/>
</dbReference>
<feature type="binding site" description="in other chain" evidence="7">
    <location>
        <begin position="13"/>
        <end position="16"/>
    </location>
    <ligand>
        <name>IMP</name>
        <dbReference type="ChEBI" id="CHEBI:58053"/>
        <note>ligand shared between dimeric partners</note>
    </ligand>
</feature>
<comment type="catalytic activity">
    <reaction evidence="7 8">
        <text>IMP + L-aspartate + GTP = N(6)-(1,2-dicarboxyethyl)-AMP + GDP + phosphate + 2 H(+)</text>
        <dbReference type="Rhea" id="RHEA:15753"/>
        <dbReference type="ChEBI" id="CHEBI:15378"/>
        <dbReference type="ChEBI" id="CHEBI:29991"/>
        <dbReference type="ChEBI" id="CHEBI:37565"/>
        <dbReference type="ChEBI" id="CHEBI:43474"/>
        <dbReference type="ChEBI" id="CHEBI:57567"/>
        <dbReference type="ChEBI" id="CHEBI:58053"/>
        <dbReference type="ChEBI" id="CHEBI:58189"/>
        <dbReference type="EC" id="6.3.4.4"/>
    </reaction>
</comment>
<dbReference type="Gene3D" id="1.10.300.10">
    <property type="entry name" value="Adenylosuccinate Synthetase, subunit A, domain 2"/>
    <property type="match status" value="1"/>
</dbReference>
<feature type="binding site" description="in other chain" evidence="7">
    <location>
        <position position="208"/>
    </location>
    <ligand>
        <name>IMP</name>
        <dbReference type="ChEBI" id="CHEBI:58053"/>
        <note>ligand shared between dimeric partners</note>
    </ligand>
</feature>
<feature type="binding site" evidence="7">
    <location>
        <begin position="42"/>
        <end position="44"/>
    </location>
    <ligand>
        <name>GTP</name>
        <dbReference type="ChEBI" id="CHEBI:37565"/>
    </ligand>
</feature>
<evidence type="ECO:0000256" key="4">
    <source>
        <dbReference type="ARBA" id="ARBA00022755"/>
    </source>
</evidence>
<accession>A0A444JHQ4</accession>
<keyword evidence="7" id="KW-0963">Cytoplasm</keyword>